<gene>
    <name evidence="2" type="ORF">SAMN05444141_106416</name>
</gene>
<protein>
    <submittedName>
        <fullName evidence="2">Acyl-CoA synthetase (AMP-forming)/AMP-acid ligase II</fullName>
    </submittedName>
</protein>
<evidence type="ECO:0000313" key="3">
    <source>
        <dbReference type="Proteomes" id="UP000183371"/>
    </source>
</evidence>
<accession>A0A1I7CTN2</accession>
<dbReference type="GO" id="GO:0016874">
    <property type="term" value="F:ligase activity"/>
    <property type="evidence" value="ECO:0007669"/>
    <property type="project" value="UniProtKB-KW"/>
</dbReference>
<dbReference type="InterPro" id="IPR050237">
    <property type="entry name" value="ATP-dep_AMP-bd_enzyme"/>
</dbReference>
<organism evidence="2 3">
    <name type="scientific">Pseudovibrio denitrificans</name>
    <dbReference type="NCBI Taxonomy" id="258256"/>
    <lineage>
        <taxon>Bacteria</taxon>
        <taxon>Pseudomonadati</taxon>
        <taxon>Pseudomonadota</taxon>
        <taxon>Alphaproteobacteria</taxon>
        <taxon>Hyphomicrobiales</taxon>
        <taxon>Stappiaceae</taxon>
        <taxon>Pseudovibrio</taxon>
    </lineage>
</organism>
<evidence type="ECO:0000259" key="1">
    <source>
        <dbReference type="Pfam" id="PF00501"/>
    </source>
</evidence>
<keyword evidence="3" id="KW-1185">Reference proteome</keyword>
<dbReference type="RefSeq" id="WP_164845342.1">
    <property type="nucleotide sequence ID" value="NZ_FPBD01000006.1"/>
</dbReference>
<name>A0A1I7CTN2_9HYPH</name>
<dbReference type="PANTHER" id="PTHR43767">
    <property type="entry name" value="LONG-CHAIN-FATTY-ACID--COA LIGASE"/>
    <property type="match status" value="1"/>
</dbReference>
<dbReference type="Pfam" id="PF00501">
    <property type="entry name" value="AMP-binding"/>
    <property type="match status" value="1"/>
</dbReference>
<dbReference type="InterPro" id="IPR042099">
    <property type="entry name" value="ANL_N_sf"/>
</dbReference>
<proteinExistence type="predicted"/>
<dbReference type="PANTHER" id="PTHR43767:SF10">
    <property type="entry name" value="SURFACTIN SYNTHASE SUBUNIT 1"/>
    <property type="match status" value="1"/>
</dbReference>
<dbReference type="Proteomes" id="UP000183371">
    <property type="component" value="Unassembled WGS sequence"/>
</dbReference>
<dbReference type="InterPro" id="IPR000873">
    <property type="entry name" value="AMP-dep_synth/lig_dom"/>
</dbReference>
<feature type="domain" description="AMP-dependent synthetase/ligase" evidence="1">
    <location>
        <begin position="119"/>
        <end position="330"/>
    </location>
</feature>
<dbReference type="SUPFAM" id="SSF56801">
    <property type="entry name" value="Acetyl-CoA synthetase-like"/>
    <property type="match status" value="1"/>
</dbReference>
<keyword evidence="2" id="KW-0436">Ligase</keyword>
<evidence type="ECO:0000313" key="2">
    <source>
        <dbReference type="EMBL" id="SFU02786.1"/>
    </source>
</evidence>
<reference evidence="3" key="1">
    <citation type="submission" date="2016-10" db="EMBL/GenBank/DDBJ databases">
        <authorList>
            <person name="Varghese N."/>
            <person name="Submissions S."/>
        </authorList>
    </citation>
    <scope>NUCLEOTIDE SEQUENCE [LARGE SCALE GENOMIC DNA]</scope>
    <source>
        <strain evidence="3">DSM 17465</strain>
    </source>
</reference>
<sequence>MNFYLSCAREFAERPLATDDTGKTLFYRDVLVAIEEWKKELGVEKRLIALLMDNSIDCLRAYLSLAACGHAIILLPSVLSSENLARINELYLPDFCLSISNETGALSKSCQNSLNGRLADDLSVLLSTSGSTGSPKLVRFDAKRLECNARAIAEYLQLDRHEQPLCHLPFYYSFGLSILHSHYVVGAHMQLTKFSIMEKQFWERLDGATSLSGVPFHFELLKQLRFERRAPSSLKTLTQAGGKMREELVSHFASIAGERDWQLIIMYGQTEAAPRISWLPPENVCEKPNSIGVPIPGVSLALLDEQGQEILIPGQEGELVVKSPSIMLGYAEKRSDLLLGDEYGNELKTGDVAKFDKEGFFYIVGRKSRFVKVQGNRVSLQSVEDHMKDLGHDCVCLGRDDELLIVMNGECVDLAAVRDAAVRSFSIPPRSVIVRKVAKFPRAESGKVKYAELMMMMQGEASV</sequence>
<dbReference type="Gene3D" id="3.40.50.12780">
    <property type="entry name" value="N-terminal domain of ligase-like"/>
    <property type="match status" value="1"/>
</dbReference>
<dbReference type="AlphaFoldDB" id="A0A1I7CTN2"/>
<dbReference type="EMBL" id="FPBD01000006">
    <property type="protein sequence ID" value="SFU02786.1"/>
    <property type="molecule type" value="Genomic_DNA"/>
</dbReference>